<sequence>MGVKGRFAHLNGGGRPSGDGGWDCDGDQPLLPLLSSRSESENKSGRGDNPRPKKSPPPSDTTIQRHSKNALPRLTAGDLAAVGHEEFLLISPQPPTSRFQAMPSRFQAVALVSSPVCPNAVAWSDENLVAVASGHCVTIVNPANPFGPRGLITIPDTKAFPVGLIPKQDLASDCMLPTCLSRDVRPCGRSISWSPLGLSPNAGYDPNYGLTFREEVFSFYLFLYRCLLAVCTTKGVVKVYRSPFCEFSAEWVEVMDISEMLHTYFAKTRYGEVHVPTPDNCQVSQVGLKQGGIGNRANNLPLISAEQYACRSAMLSSLVVAWSPMLDNKSGRSCCILAIGSKSGKISFWRVHEPQCYSITHGSNPLPVASLIGFIQAHNSWITALSFSMFVSDESPQLLLSTGSSDGSVKIWWGCIDDLLKSTEDVHASFSLLEEVINVGSGPSSVLSLLVPDTLPRKIILAVGKGSGSLEIVTYDISIRKFDVSGSHYAHDQVVTGLAWAYDGQCLYSCSQDNSLHSWIIKGDLLHEVPLPSNILGVKMSTDVPNVSDACFGIAVSPASLAIAVVRSFDVNLLNQMYEARSLKAVVEFFWIGGQMLQDDNEHDDENFPGFPNRDLVNWGRNILWSLNQHEQYLDKPLVVWDIIAALSAFMKSEVNYVEQILVMWLMTSVGLVCDPSLESVLPHVYRYLSDLTSRQLHLFNVIIRHVILREAKLNGERQRSEREELKLWTKLLEMSEKDIQERLVGCSLSATLKGNWRHIGMAQMRLWVAKNDDKVKDYVKFLSSEAEKTESRCVAEAEEECCSFCSAGVPFEDTEIAYCQGAERHKLARCAVSMTVCPLSPLWFCVSCNRWVSNLAPVTLFKLLRYPLPGHKNVQKGEIAKPFCPFCGILLQRLQPEFLLSTLPV</sequence>
<evidence type="ECO:0000256" key="1">
    <source>
        <dbReference type="PROSITE-ProRule" id="PRU00221"/>
    </source>
</evidence>
<keyword evidence="1" id="KW-0853">WD repeat</keyword>
<dbReference type="InterPro" id="IPR001680">
    <property type="entry name" value="WD40_rpt"/>
</dbReference>
<proteinExistence type="predicted"/>
<dbReference type="Proteomes" id="UP000326396">
    <property type="component" value="Linkage Group LG10"/>
</dbReference>
<dbReference type="GO" id="GO:0004402">
    <property type="term" value="F:histone acetyltransferase activity"/>
    <property type="evidence" value="ECO:0007669"/>
    <property type="project" value="InterPro"/>
</dbReference>
<feature type="repeat" description="WD" evidence="1">
    <location>
        <begin position="488"/>
        <end position="519"/>
    </location>
</feature>
<protein>
    <recommendedName>
        <fullName evidence="3">Transcription factor IIIC 90kDa subunit N-terminal domain-containing protein</fullName>
    </recommendedName>
</protein>
<reference evidence="4 5" key="1">
    <citation type="submission" date="2019-05" db="EMBL/GenBank/DDBJ databases">
        <title>Mikania micrantha, genome provides insights into the molecular mechanism of rapid growth.</title>
        <authorList>
            <person name="Liu B."/>
        </authorList>
    </citation>
    <scope>NUCLEOTIDE SEQUENCE [LARGE SCALE GENOMIC DNA]</scope>
    <source>
        <strain evidence="4">NLD-2019</strain>
        <tissue evidence="4">Leaf</tissue>
    </source>
</reference>
<dbReference type="SUPFAM" id="SSF50978">
    <property type="entry name" value="WD40 repeat-like"/>
    <property type="match status" value="1"/>
</dbReference>
<dbReference type="OrthoDB" id="6021743at2759"/>
<dbReference type="PROSITE" id="PS50082">
    <property type="entry name" value="WD_REPEATS_2"/>
    <property type="match status" value="2"/>
</dbReference>
<dbReference type="GO" id="GO:0000127">
    <property type="term" value="C:transcription factor TFIIIC complex"/>
    <property type="evidence" value="ECO:0007669"/>
    <property type="project" value="InterPro"/>
</dbReference>
<dbReference type="GO" id="GO:0006384">
    <property type="term" value="P:transcription initiation at RNA polymerase III promoter"/>
    <property type="evidence" value="ECO:0007669"/>
    <property type="project" value="InterPro"/>
</dbReference>
<dbReference type="EMBL" id="SZYD01000002">
    <property type="protein sequence ID" value="KAD7117985.1"/>
    <property type="molecule type" value="Genomic_DNA"/>
</dbReference>
<accession>A0A5N6PWT8</accession>
<evidence type="ECO:0000313" key="4">
    <source>
        <dbReference type="EMBL" id="KAD7117985.1"/>
    </source>
</evidence>
<dbReference type="InterPro" id="IPR044230">
    <property type="entry name" value="GTF3C4"/>
</dbReference>
<dbReference type="InterPro" id="IPR015943">
    <property type="entry name" value="WD40/YVTN_repeat-like_dom_sf"/>
</dbReference>
<feature type="region of interest" description="Disordered" evidence="2">
    <location>
        <begin position="1"/>
        <end position="68"/>
    </location>
</feature>
<organism evidence="4 5">
    <name type="scientific">Mikania micrantha</name>
    <name type="common">bitter vine</name>
    <dbReference type="NCBI Taxonomy" id="192012"/>
    <lineage>
        <taxon>Eukaryota</taxon>
        <taxon>Viridiplantae</taxon>
        <taxon>Streptophyta</taxon>
        <taxon>Embryophyta</taxon>
        <taxon>Tracheophyta</taxon>
        <taxon>Spermatophyta</taxon>
        <taxon>Magnoliopsida</taxon>
        <taxon>eudicotyledons</taxon>
        <taxon>Gunneridae</taxon>
        <taxon>Pentapetalae</taxon>
        <taxon>asterids</taxon>
        <taxon>campanulids</taxon>
        <taxon>Asterales</taxon>
        <taxon>Asteraceae</taxon>
        <taxon>Asteroideae</taxon>
        <taxon>Heliantheae alliance</taxon>
        <taxon>Eupatorieae</taxon>
        <taxon>Mikania</taxon>
    </lineage>
</organism>
<evidence type="ECO:0000259" key="3">
    <source>
        <dbReference type="Pfam" id="PF12657"/>
    </source>
</evidence>
<keyword evidence="5" id="KW-1185">Reference proteome</keyword>
<dbReference type="PANTHER" id="PTHR15496">
    <property type="entry name" value="GENERAL TRANSCRIPTION FACTOR 3C POLYPEPTIDE 4 FAMILY"/>
    <property type="match status" value="1"/>
</dbReference>
<name>A0A5N6PWT8_9ASTR</name>
<feature type="compositionally biased region" description="Gly residues" evidence="2">
    <location>
        <begin position="11"/>
        <end position="23"/>
    </location>
</feature>
<dbReference type="InterPro" id="IPR024761">
    <property type="entry name" value="TFIIIC_delta_N"/>
</dbReference>
<feature type="repeat" description="WD" evidence="1">
    <location>
        <begin position="375"/>
        <end position="412"/>
    </location>
</feature>
<dbReference type="Gene3D" id="2.130.10.10">
    <property type="entry name" value="YVTN repeat-like/Quinoprotein amine dehydrogenase"/>
    <property type="match status" value="2"/>
</dbReference>
<dbReference type="InterPro" id="IPR036322">
    <property type="entry name" value="WD40_repeat_dom_sf"/>
</dbReference>
<evidence type="ECO:0000313" key="5">
    <source>
        <dbReference type="Proteomes" id="UP000326396"/>
    </source>
</evidence>
<feature type="domain" description="Transcription factor IIIC 90kDa subunit N-terminal" evidence="3">
    <location>
        <begin position="225"/>
        <end position="566"/>
    </location>
</feature>
<comment type="caution">
    <text evidence="4">The sequence shown here is derived from an EMBL/GenBank/DDBJ whole genome shotgun (WGS) entry which is preliminary data.</text>
</comment>
<dbReference type="Pfam" id="PF12657">
    <property type="entry name" value="TFIIIC_delta"/>
    <property type="match status" value="1"/>
</dbReference>
<evidence type="ECO:0000256" key="2">
    <source>
        <dbReference type="SAM" id="MobiDB-lite"/>
    </source>
</evidence>
<dbReference type="AlphaFoldDB" id="A0A5N6PWT8"/>
<gene>
    <name evidence="4" type="ORF">E3N88_05253</name>
</gene>
<feature type="compositionally biased region" description="Basic and acidic residues" evidence="2">
    <location>
        <begin position="38"/>
        <end position="51"/>
    </location>
</feature>
<dbReference type="PANTHER" id="PTHR15496:SF2">
    <property type="entry name" value="GENERAL TRANSCRIPTION FACTOR 3C POLYPEPTIDE 4"/>
    <property type="match status" value="1"/>
</dbReference>
<dbReference type="SMART" id="SM00320">
    <property type="entry name" value="WD40"/>
    <property type="match status" value="2"/>
</dbReference>